<feature type="domain" description="HTH lacI-type" evidence="4">
    <location>
        <begin position="1"/>
        <end position="55"/>
    </location>
</feature>
<dbReference type="GeneID" id="95580566"/>
<comment type="caution">
    <text evidence="5">The sequence shown here is derived from an EMBL/GenBank/DDBJ whole genome shotgun (WGS) entry which is preliminary data.</text>
</comment>
<dbReference type="SUPFAM" id="SSF47413">
    <property type="entry name" value="lambda repressor-like DNA-binding domains"/>
    <property type="match status" value="1"/>
</dbReference>
<dbReference type="InterPro" id="IPR010982">
    <property type="entry name" value="Lambda_DNA-bd_dom_sf"/>
</dbReference>
<dbReference type="Gene3D" id="3.40.50.2300">
    <property type="match status" value="2"/>
</dbReference>
<sequence>MSIRKIAQLAGVSTTTVSRVLNNHPYVTDDKREKVLSVMAEIDYVPNKNAINLSNGQSGVIGVVVPYTRNSCYDQLIESILEEATKNHKKVMLLPTYFDKKLEKEYYTLLRDKTVDGIIVSSKTHDDQFLKELNQFGSIITTEKTKVEDIISVYPDRVKIYHIIFKYITTLISFDSLFITVTRPKEQSFSTEIKMNLFQEYFPFKKVEKSFISGISTYNDAYLLGKQLFKSNKSPIIYSNGDEVAAGFYQAATELGLKNRKDYYLIGEDNQLFSQMLSIDTVDFQLKTVGKTAVKKLLSSSNENSIIDAEFIKRGINY</sequence>
<dbReference type="AlphaFoldDB" id="A0A430B7N9"/>
<proteinExistence type="predicted"/>
<dbReference type="OrthoDB" id="9798934at2"/>
<evidence type="ECO:0000256" key="2">
    <source>
        <dbReference type="ARBA" id="ARBA00023125"/>
    </source>
</evidence>
<keyword evidence="6" id="KW-1185">Reference proteome</keyword>
<evidence type="ECO:0000259" key="4">
    <source>
        <dbReference type="PROSITE" id="PS50932"/>
    </source>
</evidence>
<keyword evidence="1" id="KW-0805">Transcription regulation</keyword>
<reference evidence="5 6" key="1">
    <citation type="submission" date="2017-05" db="EMBL/GenBank/DDBJ databases">
        <title>Vagococcus spp. assemblies.</title>
        <authorList>
            <person name="Gulvik C.A."/>
        </authorList>
    </citation>
    <scope>NUCLEOTIDE SEQUENCE [LARGE SCALE GENOMIC DNA]</scope>
    <source>
        <strain evidence="5 6">SS1714</strain>
    </source>
</reference>
<dbReference type="PANTHER" id="PTHR30146:SF105">
    <property type="entry name" value="CATABOLITE CONTROL PROTEIN B"/>
    <property type="match status" value="1"/>
</dbReference>
<dbReference type="InterPro" id="IPR028082">
    <property type="entry name" value="Peripla_BP_I"/>
</dbReference>
<dbReference type="SMART" id="SM00354">
    <property type="entry name" value="HTH_LACI"/>
    <property type="match status" value="1"/>
</dbReference>
<name>A0A430B7N9_9ENTE</name>
<gene>
    <name evidence="5" type="ORF">CBF28_02105</name>
</gene>
<dbReference type="GO" id="GO:0000976">
    <property type="term" value="F:transcription cis-regulatory region binding"/>
    <property type="evidence" value="ECO:0007669"/>
    <property type="project" value="TreeGrafter"/>
</dbReference>
<dbReference type="Pfam" id="PF00356">
    <property type="entry name" value="LacI"/>
    <property type="match status" value="1"/>
</dbReference>
<evidence type="ECO:0000313" key="6">
    <source>
        <dbReference type="Proteomes" id="UP000288028"/>
    </source>
</evidence>
<dbReference type="CDD" id="cd01392">
    <property type="entry name" value="HTH_LacI"/>
    <property type="match status" value="1"/>
</dbReference>
<evidence type="ECO:0000256" key="3">
    <source>
        <dbReference type="ARBA" id="ARBA00023163"/>
    </source>
</evidence>
<evidence type="ECO:0000256" key="1">
    <source>
        <dbReference type="ARBA" id="ARBA00023015"/>
    </source>
</evidence>
<dbReference type="RefSeq" id="WP_126791432.1">
    <property type="nucleotide sequence ID" value="NZ_CP060720.1"/>
</dbReference>
<dbReference type="Proteomes" id="UP000288028">
    <property type="component" value="Unassembled WGS sequence"/>
</dbReference>
<dbReference type="Gene3D" id="1.10.260.40">
    <property type="entry name" value="lambda repressor-like DNA-binding domains"/>
    <property type="match status" value="1"/>
</dbReference>
<dbReference type="GO" id="GO:0003700">
    <property type="term" value="F:DNA-binding transcription factor activity"/>
    <property type="evidence" value="ECO:0007669"/>
    <property type="project" value="TreeGrafter"/>
</dbReference>
<dbReference type="InterPro" id="IPR001761">
    <property type="entry name" value="Peripla_BP/Lac1_sug-bd_dom"/>
</dbReference>
<dbReference type="EMBL" id="NGKB01000002">
    <property type="protein sequence ID" value="RSU16342.1"/>
    <property type="molecule type" value="Genomic_DNA"/>
</dbReference>
<dbReference type="SUPFAM" id="SSF53822">
    <property type="entry name" value="Periplasmic binding protein-like I"/>
    <property type="match status" value="1"/>
</dbReference>
<dbReference type="PANTHER" id="PTHR30146">
    <property type="entry name" value="LACI-RELATED TRANSCRIPTIONAL REPRESSOR"/>
    <property type="match status" value="1"/>
</dbReference>
<accession>A0A430B7N9</accession>
<organism evidence="5 6">
    <name type="scientific">Vagococcus carniphilus</name>
    <dbReference type="NCBI Taxonomy" id="218144"/>
    <lineage>
        <taxon>Bacteria</taxon>
        <taxon>Bacillati</taxon>
        <taxon>Bacillota</taxon>
        <taxon>Bacilli</taxon>
        <taxon>Lactobacillales</taxon>
        <taxon>Enterococcaceae</taxon>
        <taxon>Vagococcus</taxon>
    </lineage>
</organism>
<evidence type="ECO:0000313" key="5">
    <source>
        <dbReference type="EMBL" id="RSU16342.1"/>
    </source>
</evidence>
<dbReference type="InterPro" id="IPR000843">
    <property type="entry name" value="HTH_LacI"/>
</dbReference>
<keyword evidence="3" id="KW-0804">Transcription</keyword>
<protein>
    <recommendedName>
        <fullName evidence="4">HTH lacI-type domain-containing protein</fullName>
    </recommendedName>
</protein>
<dbReference type="Pfam" id="PF00532">
    <property type="entry name" value="Peripla_BP_1"/>
    <property type="match status" value="1"/>
</dbReference>
<keyword evidence="2" id="KW-0238">DNA-binding</keyword>
<dbReference type="PROSITE" id="PS50932">
    <property type="entry name" value="HTH_LACI_2"/>
    <property type="match status" value="1"/>
</dbReference>